<name>A0ABD2PQ91_9PLAT</name>
<dbReference type="Gene3D" id="2.40.10.10">
    <property type="entry name" value="Trypsin-like serine proteases"/>
    <property type="match status" value="1"/>
</dbReference>
<dbReference type="EMBL" id="JBJKFK010004949">
    <property type="protein sequence ID" value="KAL3308621.1"/>
    <property type="molecule type" value="Genomic_DNA"/>
</dbReference>
<accession>A0ABD2PQ91</accession>
<dbReference type="AlphaFoldDB" id="A0ABD2PQ91"/>
<proteinExistence type="predicted"/>
<keyword evidence="2" id="KW-1185">Reference proteome</keyword>
<sequence length="89" mass="9754">MYVGDSGSGLLCPIGDQWILAGILSVVAKTTLDKVPQRPSMLVRASAYTDWMKQKMSEDVTCSNNNTRCKGLSGQSSCKSSFMQCKKRE</sequence>
<gene>
    <name evidence="1" type="ORF">Ciccas_012844</name>
</gene>
<protein>
    <recommendedName>
        <fullName evidence="3">Peptidase S1 domain-containing protein</fullName>
    </recommendedName>
</protein>
<evidence type="ECO:0008006" key="3">
    <source>
        <dbReference type="Google" id="ProtNLM"/>
    </source>
</evidence>
<dbReference type="InterPro" id="IPR009003">
    <property type="entry name" value="Peptidase_S1_PA"/>
</dbReference>
<dbReference type="Proteomes" id="UP001626550">
    <property type="component" value="Unassembled WGS sequence"/>
</dbReference>
<organism evidence="1 2">
    <name type="scientific">Cichlidogyrus casuarinus</name>
    <dbReference type="NCBI Taxonomy" id="1844966"/>
    <lineage>
        <taxon>Eukaryota</taxon>
        <taxon>Metazoa</taxon>
        <taxon>Spiralia</taxon>
        <taxon>Lophotrochozoa</taxon>
        <taxon>Platyhelminthes</taxon>
        <taxon>Monogenea</taxon>
        <taxon>Monopisthocotylea</taxon>
        <taxon>Dactylogyridea</taxon>
        <taxon>Ancyrocephalidae</taxon>
        <taxon>Cichlidogyrus</taxon>
    </lineage>
</organism>
<comment type="caution">
    <text evidence="1">The sequence shown here is derived from an EMBL/GenBank/DDBJ whole genome shotgun (WGS) entry which is preliminary data.</text>
</comment>
<dbReference type="SUPFAM" id="SSF50494">
    <property type="entry name" value="Trypsin-like serine proteases"/>
    <property type="match status" value="1"/>
</dbReference>
<evidence type="ECO:0000313" key="2">
    <source>
        <dbReference type="Proteomes" id="UP001626550"/>
    </source>
</evidence>
<dbReference type="InterPro" id="IPR043504">
    <property type="entry name" value="Peptidase_S1_PA_chymotrypsin"/>
</dbReference>
<reference evidence="1 2" key="1">
    <citation type="submission" date="2024-11" db="EMBL/GenBank/DDBJ databases">
        <title>Adaptive evolution of stress response genes in parasites aligns with host niche diversity.</title>
        <authorList>
            <person name="Hahn C."/>
            <person name="Resl P."/>
        </authorList>
    </citation>
    <scope>NUCLEOTIDE SEQUENCE [LARGE SCALE GENOMIC DNA]</scope>
    <source>
        <strain evidence="1">EGGRZ-B1_66</strain>
        <tissue evidence="1">Body</tissue>
    </source>
</reference>
<evidence type="ECO:0000313" key="1">
    <source>
        <dbReference type="EMBL" id="KAL3308621.1"/>
    </source>
</evidence>